<dbReference type="InterPro" id="IPR000999">
    <property type="entry name" value="RNase_III_dom"/>
</dbReference>
<comment type="similarity">
    <text evidence="2">Belongs to the ribonuclease III family.</text>
</comment>
<keyword evidence="6 9" id="KW-0255">Endonuclease</keyword>
<comment type="function">
    <text evidence="9">Digests double-stranded RNA. Involved in the processing of primary rRNA transcript to yield the immediate precursors to the large and small rRNAs (23S and 16S). Processes some mRNAs, and tRNAs when they are encoded in the rRNA operon. Processes pre-crRNA and tracrRNA of type II CRISPR loci if present in the organism.</text>
</comment>
<evidence type="ECO:0000256" key="8">
    <source>
        <dbReference type="ARBA" id="ARBA00022884"/>
    </source>
</evidence>
<evidence type="ECO:0000256" key="7">
    <source>
        <dbReference type="ARBA" id="ARBA00022801"/>
    </source>
</evidence>
<dbReference type="FunFam" id="1.10.1520.10:FF:000001">
    <property type="entry name" value="Ribonuclease 3"/>
    <property type="match status" value="1"/>
</dbReference>
<evidence type="ECO:0000256" key="2">
    <source>
        <dbReference type="ARBA" id="ARBA00010183"/>
    </source>
</evidence>
<dbReference type="Gene3D" id="3.30.160.20">
    <property type="match status" value="1"/>
</dbReference>
<dbReference type="SMART" id="SM00535">
    <property type="entry name" value="RIBOc"/>
    <property type="match status" value="1"/>
</dbReference>
<organism evidence="13 14">
    <name type="scientific">Litorilinea aerophila</name>
    <dbReference type="NCBI Taxonomy" id="1204385"/>
    <lineage>
        <taxon>Bacteria</taxon>
        <taxon>Bacillati</taxon>
        <taxon>Chloroflexota</taxon>
        <taxon>Caldilineae</taxon>
        <taxon>Caldilineales</taxon>
        <taxon>Caldilineaceae</taxon>
        <taxon>Litorilinea</taxon>
    </lineage>
</organism>
<dbReference type="InterPro" id="IPR011907">
    <property type="entry name" value="RNase_III"/>
</dbReference>
<comment type="caution">
    <text evidence="9">Lacks conserved residue(s) required for the propagation of feature annotation.</text>
</comment>
<dbReference type="GO" id="GO:0005737">
    <property type="term" value="C:cytoplasm"/>
    <property type="evidence" value="ECO:0007669"/>
    <property type="project" value="UniProtKB-SubCell"/>
</dbReference>
<evidence type="ECO:0000313" key="14">
    <source>
        <dbReference type="Proteomes" id="UP000317371"/>
    </source>
</evidence>
<keyword evidence="9" id="KW-0819">tRNA processing</keyword>
<protein>
    <recommendedName>
        <fullName evidence="9">Ribonuclease 3</fullName>
        <ecNumber evidence="9">3.1.26.3</ecNumber>
    </recommendedName>
    <alternativeName>
        <fullName evidence="9">Ribonuclease III</fullName>
        <shortName evidence="9">RNase III</shortName>
    </alternativeName>
</protein>
<keyword evidence="4 9" id="KW-0507">mRNA processing</keyword>
<evidence type="ECO:0000256" key="1">
    <source>
        <dbReference type="ARBA" id="ARBA00000109"/>
    </source>
</evidence>
<proteinExistence type="inferred from homology"/>
<dbReference type="PROSITE" id="PS00517">
    <property type="entry name" value="RNASE_3_1"/>
    <property type="match status" value="1"/>
</dbReference>
<evidence type="ECO:0000256" key="3">
    <source>
        <dbReference type="ARBA" id="ARBA00022552"/>
    </source>
</evidence>
<dbReference type="AlphaFoldDB" id="A0A540VFX0"/>
<dbReference type="CDD" id="cd10845">
    <property type="entry name" value="DSRM_RNAse_III_family"/>
    <property type="match status" value="1"/>
</dbReference>
<dbReference type="Gene3D" id="1.10.1520.10">
    <property type="entry name" value="Ribonuclease III domain"/>
    <property type="match status" value="1"/>
</dbReference>
<dbReference type="Proteomes" id="UP000317371">
    <property type="component" value="Unassembled WGS sequence"/>
</dbReference>
<dbReference type="GO" id="GO:0046872">
    <property type="term" value="F:metal ion binding"/>
    <property type="evidence" value="ECO:0007669"/>
    <property type="project" value="UniProtKB-KW"/>
</dbReference>
<reference evidence="13 14" key="1">
    <citation type="submission" date="2019-06" db="EMBL/GenBank/DDBJ databases">
        <title>Genome sequence of Litorilinea aerophila BAA-2444.</title>
        <authorList>
            <person name="Maclea K.S."/>
            <person name="Maurais E.G."/>
            <person name="Iannazzi L.C."/>
        </authorList>
    </citation>
    <scope>NUCLEOTIDE SEQUENCE [LARGE SCALE GENOMIC DNA]</scope>
    <source>
        <strain evidence="13 14">ATCC BAA-2444</strain>
    </source>
</reference>
<dbReference type="GO" id="GO:0019843">
    <property type="term" value="F:rRNA binding"/>
    <property type="evidence" value="ECO:0007669"/>
    <property type="project" value="UniProtKB-KW"/>
</dbReference>
<dbReference type="PANTHER" id="PTHR11207:SF0">
    <property type="entry name" value="RIBONUCLEASE 3"/>
    <property type="match status" value="1"/>
</dbReference>
<name>A0A540VFX0_9CHLR</name>
<dbReference type="OrthoDB" id="9805026at2"/>
<comment type="caution">
    <text evidence="13">The sequence shown here is derived from an EMBL/GenBank/DDBJ whole genome shotgun (WGS) entry which is preliminary data.</text>
</comment>
<dbReference type="SMART" id="SM00358">
    <property type="entry name" value="DSRM"/>
    <property type="match status" value="1"/>
</dbReference>
<comment type="catalytic activity">
    <reaction evidence="1 9">
        <text>Endonucleolytic cleavage to 5'-phosphomonoester.</text>
        <dbReference type="EC" id="3.1.26.3"/>
    </reaction>
</comment>
<dbReference type="NCBIfam" id="TIGR02191">
    <property type="entry name" value="RNaseIII"/>
    <property type="match status" value="1"/>
</dbReference>
<dbReference type="RefSeq" id="WP_141610710.1">
    <property type="nucleotide sequence ID" value="NZ_VIGC02000017.1"/>
</dbReference>
<dbReference type="HAMAP" id="MF_00104">
    <property type="entry name" value="RNase_III"/>
    <property type="match status" value="1"/>
</dbReference>
<evidence type="ECO:0000256" key="4">
    <source>
        <dbReference type="ARBA" id="ARBA00022664"/>
    </source>
</evidence>
<sequence length="270" mass="30200">MSAADLSEFEERHHLHFNDKQLLQQAFVHRSYLNEAPDDEVLEDNERLEFLGDAILGFIVSEELFRRFPEQREGDLTNLRAALVRRETLARLAERLDLGDYLLLGHGEDESGGRQRSAILCATFEALVGAIYLEHGIDVARHFVLSQMEDELALLQEGDYGKDPKSRLQEWAQEVFGAAPRYKVVDSEGPDHARIFTIQVSILQHPWGVGRGHSKQEASQAAAAMALHRIGVNVPEYTPDPALEAQWPLPPPLPLPGTEDGLNQGKPSGR</sequence>
<feature type="domain" description="DRBM" evidence="11">
    <location>
        <begin position="163"/>
        <end position="232"/>
    </location>
</feature>
<keyword evidence="5 9" id="KW-0540">Nuclease</keyword>
<dbReference type="InterPro" id="IPR014720">
    <property type="entry name" value="dsRBD_dom"/>
</dbReference>
<dbReference type="PROSITE" id="PS50137">
    <property type="entry name" value="DS_RBD"/>
    <property type="match status" value="1"/>
</dbReference>
<feature type="region of interest" description="Disordered" evidence="10">
    <location>
        <begin position="239"/>
        <end position="270"/>
    </location>
</feature>
<dbReference type="InParanoid" id="A0A540VFX0"/>
<dbReference type="EC" id="3.1.26.3" evidence="9"/>
<dbReference type="GO" id="GO:0010468">
    <property type="term" value="P:regulation of gene expression"/>
    <property type="evidence" value="ECO:0007669"/>
    <property type="project" value="TreeGrafter"/>
</dbReference>
<dbReference type="GO" id="GO:0004525">
    <property type="term" value="F:ribonuclease III activity"/>
    <property type="evidence" value="ECO:0007669"/>
    <property type="project" value="UniProtKB-UniRule"/>
</dbReference>
<dbReference type="GO" id="GO:0006364">
    <property type="term" value="P:rRNA processing"/>
    <property type="evidence" value="ECO:0007669"/>
    <property type="project" value="UniProtKB-UniRule"/>
</dbReference>
<evidence type="ECO:0000256" key="9">
    <source>
        <dbReference type="HAMAP-Rule" id="MF_00104"/>
    </source>
</evidence>
<evidence type="ECO:0000256" key="6">
    <source>
        <dbReference type="ARBA" id="ARBA00022759"/>
    </source>
</evidence>
<dbReference type="SUPFAM" id="SSF54768">
    <property type="entry name" value="dsRNA-binding domain-like"/>
    <property type="match status" value="1"/>
</dbReference>
<feature type="binding site" evidence="9">
    <location>
        <position position="125"/>
    </location>
    <ligand>
        <name>Mg(2+)</name>
        <dbReference type="ChEBI" id="CHEBI:18420"/>
    </ligand>
</feature>
<feature type="domain" description="RNase III" evidence="12">
    <location>
        <begin position="6"/>
        <end position="136"/>
    </location>
</feature>
<dbReference type="PANTHER" id="PTHR11207">
    <property type="entry name" value="RIBONUCLEASE III"/>
    <property type="match status" value="1"/>
</dbReference>
<dbReference type="SUPFAM" id="SSF69065">
    <property type="entry name" value="RNase III domain-like"/>
    <property type="match status" value="1"/>
</dbReference>
<evidence type="ECO:0000313" key="13">
    <source>
        <dbReference type="EMBL" id="TQE95033.1"/>
    </source>
</evidence>
<dbReference type="EMBL" id="VIGC01000017">
    <property type="protein sequence ID" value="TQE95033.1"/>
    <property type="molecule type" value="Genomic_DNA"/>
</dbReference>
<comment type="cofactor">
    <cofactor evidence="9">
        <name>Mg(2+)</name>
        <dbReference type="ChEBI" id="CHEBI:18420"/>
    </cofactor>
</comment>
<evidence type="ECO:0000256" key="5">
    <source>
        <dbReference type="ARBA" id="ARBA00022722"/>
    </source>
</evidence>
<dbReference type="GO" id="GO:0006397">
    <property type="term" value="P:mRNA processing"/>
    <property type="evidence" value="ECO:0007669"/>
    <property type="project" value="UniProtKB-UniRule"/>
</dbReference>
<keyword evidence="3 9" id="KW-0698">rRNA processing</keyword>
<dbReference type="GO" id="GO:0003725">
    <property type="term" value="F:double-stranded RNA binding"/>
    <property type="evidence" value="ECO:0007669"/>
    <property type="project" value="TreeGrafter"/>
</dbReference>
<comment type="subcellular location">
    <subcellularLocation>
        <location evidence="9">Cytoplasm</location>
    </subcellularLocation>
</comment>
<dbReference type="Pfam" id="PF00035">
    <property type="entry name" value="dsrm"/>
    <property type="match status" value="1"/>
</dbReference>
<gene>
    <name evidence="9 13" type="primary">rnc</name>
    <name evidence="13" type="ORF">FKZ61_13695</name>
</gene>
<keyword evidence="8 9" id="KW-0694">RNA-binding</keyword>
<feature type="active site" evidence="9">
    <location>
        <position position="53"/>
    </location>
</feature>
<dbReference type="FunCoup" id="A0A540VFX0">
    <property type="interactions" value="394"/>
</dbReference>
<feature type="active site" evidence="9">
    <location>
        <position position="125"/>
    </location>
</feature>
<evidence type="ECO:0000259" key="12">
    <source>
        <dbReference type="PROSITE" id="PS50142"/>
    </source>
</evidence>
<keyword evidence="9" id="KW-0963">Cytoplasm</keyword>
<dbReference type="GO" id="GO:0008033">
    <property type="term" value="P:tRNA processing"/>
    <property type="evidence" value="ECO:0007669"/>
    <property type="project" value="UniProtKB-KW"/>
</dbReference>
<accession>A0A540VFX0</accession>
<keyword evidence="14" id="KW-1185">Reference proteome</keyword>
<feature type="binding site" evidence="9">
    <location>
        <position position="49"/>
    </location>
    <ligand>
        <name>Mg(2+)</name>
        <dbReference type="ChEBI" id="CHEBI:18420"/>
    </ligand>
</feature>
<keyword evidence="9" id="KW-0479">Metal-binding</keyword>
<comment type="subunit">
    <text evidence="9">Homodimer.</text>
</comment>
<keyword evidence="9" id="KW-0460">Magnesium</keyword>
<keyword evidence="9" id="KW-0699">rRNA-binding</keyword>
<dbReference type="CDD" id="cd00593">
    <property type="entry name" value="RIBOc"/>
    <property type="match status" value="1"/>
</dbReference>
<dbReference type="Pfam" id="PF14622">
    <property type="entry name" value="Ribonucleas_3_3"/>
    <property type="match status" value="1"/>
</dbReference>
<evidence type="ECO:0000256" key="10">
    <source>
        <dbReference type="SAM" id="MobiDB-lite"/>
    </source>
</evidence>
<evidence type="ECO:0000259" key="11">
    <source>
        <dbReference type="PROSITE" id="PS50137"/>
    </source>
</evidence>
<dbReference type="InterPro" id="IPR036389">
    <property type="entry name" value="RNase_III_sf"/>
</dbReference>
<keyword evidence="7 9" id="KW-0378">Hydrolase</keyword>
<dbReference type="PROSITE" id="PS50142">
    <property type="entry name" value="RNASE_3_2"/>
    <property type="match status" value="1"/>
</dbReference>